<reference evidence="1 2" key="1">
    <citation type="submission" date="2024-09" db="EMBL/GenBank/DDBJ databases">
        <title>Rethinking Asexuality: The Enigmatic Case of Functional Sexual Genes in Lepraria (Stereocaulaceae).</title>
        <authorList>
            <person name="Doellman M."/>
            <person name="Sun Y."/>
            <person name="Barcenas-Pena A."/>
            <person name="Lumbsch H.T."/>
            <person name="Grewe F."/>
        </authorList>
    </citation>
    <scope>NUCLEOTIDE SEQUENCE [LARGE SCALE GENOMIC DNA]</scope>
    <source>
        <strain evidence="1 2">Grewe 0041</strain>
    </source>
</reference>
<protein>
    <submittedName>
        <fullName evidence="1">Uncharacterized protein</fullName>
    </submittedName>
</protein>
<proteinExistence type="predicted"/>
<gene>
    <name evidence="1" type="ORF">ABVK25_010318</name>
</gene>
<evidence type="ECO:0000313" key="1">
    <source>
        <dbReference type="EMBL" id="KAL2049414.1"/>
    </source>
</evidence>
<keyword evidence="2" id="KW-1185">Reference proteome</keyword>
<accession>A0ABR4AXM3</accession>
<sequence>MADLVLQRIANSHRDQALDPKKCRPKAIVQEILKPRVEPPLLRLPLGKESLGLTKTKAAELEINATAFEKVALQTDFYGYNGLIM</sequence>
<evidence type="ECO:0000313" key="2">
    <source>
        <dbReference type="Proteomes" id="UP001590951"/>
    </source>
</evidence>
<dbReference type="EMBL" id="JBHFEH010000064">
    <property type="protein sequence ID" value="KAL2049414.1"/>
    <property type="molecule type" value="Genomic_DNA"/>
</dbReference>
<organism evidence="1 2">
    <name type="scientific">Lepraria finkii</name>
    <dbReference type="NCBI Taxonomy" id="1340010"/>
    <lineage>
        <taxon>Eukaryota</taxon>
        <taxon>Fungi</taxon>
        <taxon>Dikarya</taxon>
        <taxon>Ascomycota</taxon>
        <taxon>Pezizomycotina</taxon>
        <taxon>Lecanoromycetes</taxon>
        <taxon>OSLEUM clade</taxon>
        <taxon>Lecanoromycetidae</taxon>
        <taxon>Lecanorales</taxon>
        <taxon>Lecanorineae</taxon>
        <taxon>Stereocaulaceae</taxon>
        <taxon>Lepraria</taxon>
    </lineage>
</organism>
<name>A0ABR4AXM3_9LECA</name>
<comment type="caution">
    <text evidence="1">The sequence shown here is derived from an EMBL/GenBank/DDBJ whole genome shotgun (WGS) entry which is preliminary data.</text>
</comment>
<dbReference type="Proteomes" id="UP001590951">
    <property type="component" value="Unassembled WGS sequence"/>
</dbReference>